<dbReference type="InterPro" id="IPR050707">
    <property type="entry name" value="HTH_MetabolicPath_Reg"/>
</dbReference>
<dbReference type="SUPFAM" id="SSF46785">
    <property type="entry name" value="Winged helix' DNA-binding domain"/>
    <property type="match status" value="1"/>
</dbReference>
<evidence type="ECO:0000259" key="4">
    <source>
        <dbReference type="PROSITE" id="PS51077"/>
    </source>
</evidence>
<evidence type="ECO:0000256" key="3">
    <source>
        <dbReference type="ARBA" id="ARBA00023163"/>
    </source>
</evidence>
<protein>
    <submittedName>
        <fullName evidence="6">IclR family transcriptional regulator C-terminal domain-containing protein</fullName>
    </submittedName>
</protein>
<dbReference type="PANTHER" id="PTHR30136:SF34">
    <property type="entry name" value="TRANSCRIPTIONAL REGULATOR"/>
    <property type="match status" value="1"/>
</dbReference>
<evidence type="ECO:0000256" key="1">
    <source>
        <dbReference type="ARBA" id="ARBA00023015"/>
    </source>
</evidence>
<dbReference type="PANTHER" id="PTHR30136">
    <property type="entry name" value="HELIX-TURN-HELIX TRANSCRIPTIONAL REGULATOR, ICLR FAMILY"/>
    <property type="match status" value="1"/>
</dbReference>
<dbReference type="Pfam" id="PF01614">
    <property type="entry name" value="IclR_C"/>
    <property type="match status" value="1"/>
</dbReference>
<dbReference type="Proteomes" id="UP001585080">
    <property type="component" value="Unassembled WGS sequence"/>
</dbReference>
<keyword evidence="3" id="KW-0804">Transcription</keyword>
<dbReference type="NCBIfam" id="TIGR02431">
    <property type="entry name" value="pcaR_pcaU"/>
    <property type="match status" value="1"/>
</dbReference>
<name>A0ABV5EHN3_9ACTN</name>
<evidence type="ECO:0000259" key="5">
    <source>
        <dbReference type="PROSITE" id="PS51078"/>
    </source>
</evidence>
<feature type="domain" description="HTH iclR-type" evidence="4">
    <location>
        <begin position="11"/>
        <end position="71"/>
    </location>
</feature>
<evidence type="ECO:0000256" key="2">
    <source>
        <dbReference type="ARBA" id="ARBA00023125"/>
    </source>
</evidence>
<dbReference type="Gene3D" id="1.10.10.10">
    <property type="entry name" value="Winged helix-like DNA-binding domain superfamily/Winged helix DNA-binding domain"/>
    <property type="match status" value="1"/>
</dbReference>
<gene>
    <name evidence="6" type="ORF">VSS16_27120</name>
</gene>
<feature type="domain" description="IclR-ED" evidence="5">
    <location>
        <begin position="72"/>
        <end position="256"/>
    </location>
</feature>
<proteinExistence type="predicted"/>
<dbReference type="InterPro" id="IPR014757">
    <property type="entry name" value="Tscrpt_reg_IclR_C"/>
</dbReference>
<dbReference type="PROSITE" id="PS51077">
    <property type="entry name" value="HTH_ICLR"/>
    <property type="match status" value="1"/>
</dbReference>
<dbReference type="InterPro" id="IPR005471">
    <property type="entry name" value="Tscrpt_reg_IclR_N"/>
</dbReference>
<dbReference type="PROSITE" id="PS51078">
    <property type="entry name" value="ICLR_ED"/>
    <property type="match status" value="1"/>
</dbReference>
<dbReference type="InterPro" id="IPR029016">
    <property type="entry name" value="GAF-like_dom_sf"/>
</dbReference>
<organism evidence="6 7">
    <name type="scientific">Streptomyces broussonetiae</name>
    <dbReference type="NCBI Taxonomy" id="2686304"/>
    <lineage>
        <taxon>Bacteria</taxon>
        <taxon>Bacillati</taxon>
        <taxon>Actinomycetota</taxon>
        <taxon>Actinomycetes</taxon>
        <taxon>Kitasatosporales</taxon>
        <taxon>Streptomycetaceae</taxon>
        <taxon>Streptomyces</taxon>
    </lineage>
</organism>
<dbReference type="InterPro" id="IPR036390">
    <property type="entry name" value="WH_DNA-bd_sf"/>
</dbReference>
<accession>A0ABV5EHN3</accession>
<dbReference type="EMBL" id="JAYMRP010000030">
    <property type="protein sequence ID" value="MFB8776366.1"/>
    <property type="molecule type" value="Genomic_DNA"/>
</dbReference>
<sequence>MNPADRAPHFVRSFERGLAVIRSFDAEHPARTLSEVARACDLTRAAARRLLLTLADLGYVHTDGRLFRLTPRVLELGYAYLAGLTLPQLAEPHLDQLVAQVRESSSLCVLDGDDIVYVARVPTRRIMSAAITVGTRFPAYVTSVGRVLLAHLPDAEREARLGRAELRPLTGRTLTSRDALRAELDRVRRQGHALVDQELEEGLRSIAAPVRDRDGTVVAAVNIAVHAGRTSLTALRRDLLPPLLAAASRIEADLRVTDRRAP</sequence>
<keyword evidence="2" id="KW-0238">DNA-binding</keyword>
<evidence type="ECO:0000313" key="6">
    <source>
        <dbReference type="EMBL" id="MFB8776366.1"/>
    </source>
</evidence>
<dbReference type="InterPro" id="IPR036388">
    <property type="entry name" value="WH-like_DNA-bd_sf"/>
</dbReference>
<comment type="caution">
    <text evidence="6">The sequence shown here is derived from an EMBL/GenBank/DDBJ whole genome shotgun (WGS) entry which is preliminary data.</text>
</comment>
<evidence type="ECO:0000313" key="7">
    <source>
        <dbReference type="Proteomes" id="UP001585080"/>
    </source>
</evidence>
<dbReference type="SUPFAM" id="SSF55781">
    <property type="entry name" value="GAF domain-like"/>
    <property type="match status" value="1"/>
</dbReference>
<dbReference type="InterPro" id="IPR012794">
    <property type="entry name" value="PcaR_PcaU"/>
</dbReference>
<dbReference type="Pfam" id="PF09339">
    <property type="entry name" value="HTH_IclR"/>
    <property type="match status" value="1"/>
</dbReference>
<keyword evidence="7" id="KW-1185">Reference proteome</keyword>
<dbReference type="SMART" id="SM00346">
    <property type="entry name" value="HTH_ICLR"/>
    <property type="match status" value="1"/>
</dbReference>
<reference evidence="6 7" key="1">
    <citation type="submission" date="2024-01" db="EMBL/GenBank/DDBJ databases">
        <title>Genome mining of biosynthetic gene clusters to explore secondary metabolites of Streptomyces sp.</title>
        <authorList>
            <person name="Baig A."/>
            <person name="Ajitkumar Shintre N."/>
            <person name="Kumar H."/>
            <person name="Anbarasu A."/>
            <person name="Ramaiah S."/>
        </authorList>
    </citation>
    <scope>NUCLEOTIDE SEQUENCE [LARGE SCALE GENOMIC DNA]</scope>
    <source>
        <strain evidence="6 7">A57</strain>
    </source>
</reference>
<keyword evidence="1" id="KW-0805">Transcription regulation</keyword>
<dbReference type="Gene3D" id="3.30.450.40">
    <property type="match status" value="1"/>
</dbReference>
<dbReference type="RefSeq" id="WP_376734912.1">
    <property type="nucleotide sequence ID" value="NZ_JAYMRP010000030.1"/>
</dbReference>